<dbReference type="SUPFAM" id="SSF52540">
    <property type="entry name" value="P-loop containing nucleoside triphosphate hydrolases"/>
    <property type="match status" value="1"/>
</dbReference>
<dbReference type="Proteomes" id="UP000642748">
    <property type="component" value="Unassembled WGS sequence"/>
</dbReference>
<reference evidence="6" key="1">
    <citation type="submission" date="2021-01" db="EMBL/GenBank/DDBJ databases">
        <title>Whole genome shotgun sequence of Rugosimonospora africana NBRC 104875.</title>
        <authorList>
            <person name="Komaki H."/>
            <person name="Tamura T."/>
        </authorList>
    </citation>
    <scope>NUCLEOTIDE SEQUENCE</scope>
    <source>
        <strain evidence="6">NBRC 104875</strain>
    </source>
</reference>
<dbReference type="Gene3D" id="3.40.50.300">
    <property type="entry name" value="P-loop containing nucleotide triphosphate hydrolases"/>
    <property type="match status" value="1"/>
</dbReference>
<dbReference type="InterPro" id="IPR003439">
    <property type="entry name" value="ABC_transporter-like_ATP-bd"/>
</dbReference>
<accession>A0A8J3R1A1</accession>
<dbReference type="FunFam" id="3.40.50.300:FF:000016">
    <property type="entry name" value="Oligopeptide ABC transporter ATP-binding component"/>
    <property type="match status" value="1"/>
</dbReference>
<dbReference type="InterPro" id="IPR003593">
    <property type="entry name" value="AAA+_ATPase"/>
</dbReference>
<dbReference type="RefSeq" id="WP_203924593.1">
    <property type="nucleotide sequence ID" value="NZ_BONZ01000119.1"/>
</dbReference>
<dbReference type="GO" id="GO:0005524">
    <property type="term" value="F:ATP binding"/>
    <property type="evidence" value="ECO:0007669"/>
    <property type="project" value="UniProtKB-KW"/>
</dbReference>
<keyword evidence="4 6" id="KW-0067">ATP-binding</keyword>
<dbReference type="InterPro" id="IPR013563">
    <property type="entry name" value="Oligopep_ABC_C"/>
</dbReference>
<dbReference type="EMBL" id="BONZ01000119">
    <property type="protein sequence ID" value="GIH21199.1"/>
    <property type="molecule type" value="Genomic_DNA"/>
</dbReference>
<dbReference type="GO" id="GO:0016887">
    <property type="term" value="F:ATP hydrolysis activity"/>
    <property type="evidence" value="ECO:0007669"/>
    <property type="project" value="InterPro"/>
</dbReference>
<dbReference type="AlphaFoldDB" id="A0A8J3R1A1"/>
<evidence type="ECO:0000259" key="5">
    <source>
        <dbReference type="PROSITE" id="PS50893"/>
    </source>
</evidence>
<keyword evidence="2" id="KW-0813">Transport</keyword>
<evidence type="ECO:0000256" key="4">
    <source>
        <dbReference type="ARBA" id="ARBA00022840"/>
    </source>
</evidence>
<dbReference type="PANTHER" id="PTHR43776">
    <property type="entry name" value="TRANSPORT ATP-BINDING PROTEIN"/>
    <property type="match status" value="1"/>
</dbReference>
<comment type="similarity">
    <text evidence="1">Belongs to the ABC transporter superfamily.</text>
</comment>
<dbReference type="InterPro" id="IPR027417">
    <property type="entry name" value="P-loop_NTPase"/>
</dbReference>
<evidence type="ECO:0000256" key="3">
    <source>
        <dbReference type="ARBA" id="ARBA00022741"/>
    </source>
</evidence>
<keyword evidence="7" id="KW-1185">Reference proteome</keyword>
<dbReference type="PROSITE" id="PS50893">
    <property type="entry name" value="ABC_TRANSPORTER_2"/>
    <property type="match status" value="1"/>
</dbReference>
<dbReference type="CDD" id="cd03257">
    <property type="entry name" value="ABC_NikE_OppD_transporters"/>
    <property type="match status" value="1"/>
</dbReference>
<gene>
    <name evidence="6" type="ORF">Raf01_93710</name>
</gene>
<organism evidence="6 7">
    <name type="scientific">Rugosimonospora africana</name>
    <dbReference type="NCBI Taxonomy" id="556532"/>
    <lineage>
        <taxon>Bacteria</taxon>
        <taxon>Bacillati</taxon>
        <taxon>Actinomycetota</taxon>
        <taxon>Actinomycetes</taxon>
        <taxon>Micromonosporales</taxon>
        <taxon>Micromonosporaceae</taxon>
        <taxon>Rugosimonospora</taxon>
    </lineage>
</organism>
<evidence type="ECO:0000313" key="7">
    <source>
        <dbReference type="Proteomes" id="UP000642748"/>
    </source>
</evidence>
<protein>
    <submittedName>
        <fullName evidence="6">ABC transporter ATP-binding protein</fullName>
    </submittedName>
</protein>
<dbReference type="SMART" id="SM00382">
    <property type="entry name" value="AAA"/>
    <property type="match status" value="1"/>
</dbReference>
<dbReference type="GO" id="GO:0015833">
    <property type="term" value="P:peptide transport"/>
    <property type="evidence" value="ECO:0007669"/>
    <property type="project" value="InterPro"/>
</dbReference>
<dbReference type="NCBIfam" id="TIGR01727">
    <property type="entry name" value="oligo_HPY"/>
    <property type="match status" value="1"/>
</dbReference>
<dbReference type="InterPro" id="IPR050319">
    <property type="entry name" value="ABC_transp_ATP-bind"/>
</dbReference>
<evidence type="ECO:0000313" key="6">
    <source>
        <dbReference type="EMBL" id="GIH21199.1"/>
    </source>
</evidence>
<evidence type="ECO:0000256" key="1">
    <source>
        <dbReference type="ARBA" id="ARBA00005417"/>
    </source>
</evidence>
<comment type="caution">
    <text evidence="6">The sequence shown here is derived from an EMBL/GenBank/DDBJ whole genome shotgun (WGS) entry which is preliminary data.</text>
</comment>
<dbReference type="GO" id="GO:0055085">
    <property type="term" value="P:transmembrane transport"/>
    <property type="evidence" value="ECO:0007669"/>
    <property type="project" value="UniProtKB-ARBA"/>
</dbReference>
<dbReference type="PANTHER" id="PTHR43776:SF7">
    <property type="entry name" value="D,D-DIPEPTIDE TRANSPORT ATP-BINDING PROTEIN DDPF-RELATED"/>
    <property type="match status" value="1"/>
</dbReference>
<feature type="domain" description="ABC transporter" evidence="5">
    <location>
        <begin position="9"/>
        <end position="263"/>
    </location>
</feature>
<sequence>MSDQHPELLRVEALRKEFPRHASLAAKLTGATHEPLVAVRDVSLGVAPGETLAIVGESGSGKSTLGRMILGLMPPTSGTITFDGRDITALPPAGRRALTRDLQVIFQDPYSSLNPRQRIEDIIREPLDIHRIGTLDQRRERVRELMDQTALPDRYRRCYPHELSGGLRQRVGIATALAVHPKVIVADEPVSALDVSVQAQILDLLAEVQRQTSVAMVFISHDLGVVQQISDRVAVMCQGEIIELGPIEDVYTHPQHPYTRALLSAIPPADPTQPYQPIAIGDPVPLSDADPGCRFRGRCWLAEEVCAQQPPALSPRPSGDLARCHITERAPDTWFEADQAITIGGR</sequence>
<proteinExistence type="inferred from homology"/>
<dbReference type="Pfam" id="PF00005">
    <property type="entry name" value="ABC_tran"/>
    <property type="match status" value="1"/>
</dbReference>
<keyword evidence="3" id="KW-0547">Nucleotide-binding</keyword>
<name>A0A8J3R1A1_9ACTN</name>
<dbReference type="Pfam" id="PF08352">
    <property type="entry name" value="oligo_HPY"/>
    <property type="match status" value="1"/>
</dbReference>
<evidence type="ECO:0000256" key="2">
    <source>
        <dbReference type="ARBA" id="ARBA00022448"/>
    </source>
</evidence>